<dbReference type="Proteomes" id="UP000663836">
    <property type="component" value="Unassembled WGS sequence"/>
</dbReference>
<dbReference type="Pfam" id="PF00014">
    <property type="entry name" value="Kunitz_BPTI"/>
    <property type="match status" value="1"/>
</dbReference>
<organism evidence="5 6">
    <name type="scientific">Rotaria sordida</name>
    <dbReference type="NCBI Taxonomy" id="392033"/>
    <lineage>
        <taxon>Eukaryota</taxon>
        <taxon>Metazoa</taxon>
        <taxon>Spiralia</taxon>
        <taxon>Gnathifera</taxon>
        <taxon>Rotifera</taxon>
        <taxon>Eurotatoria</taxon>
        <taxon>Bdelloidea</taxon>
        <taxon>Philodinida</taxon>
        <taxon>Philodinidae</taxon>
        <taxon>Rotaria</taxon>
    </lineage>
</organism>
<keyword evidence="2" id="KW-0732">Signal</keyword>
<accession>A0A818N9D7</accession>
<feature type="chain" id="PRO_5035615632" description="BPTI/Kunitz inhibitor domain-containing protein" evidence="2">
    <location>
        <begin position="24"/>
        <end position="174"/>
    </location>
</feature>
<dbReference type="AlphaFoldDB" id="A0A818N9D7"/>
<dbReference type="Proteomes" id="UP000663864">
    <property type="component" value="Unassembled WGS sequence"/>
</dbReference>
<dbReference type="PANTHER" id="PTHR10083:SF374">
    <property type="entry name" value="BPTI_KUNITZ INHIBITOR DOMAIN-CONTAINING PROTEIN"/>
    <property type="match status" value="1"/>
</dbReference>
<dbReference type="InterPro" id="IPR002223">
    <property type="entry name" value="Kunitz_BPTI"/>
</dbReference>
<dbReference type="Gene3D" id="4.10.410.10">
    <property type="entry name" value="Pancreatic trypsin inhibitor Kunitz domain"/>
    <property type="match status" value="1"/>
</dbReference>
<dbReference type="InterPro" id="IPR020901">
    <property type="entry name" value="Prtase_inh_Kunz-CS"/>
</dbReference>
<proteinExistence type="predicted"/>
<dbReference type="PROSITE" id="PS00280">
    <property type="entry name" value="BPTI_KUNITZ_1"/>
    <property type="match status" value="1"/>
</dbReference>
<evidence type="ECO:0000256" key="1">
    <source>
        <dbReference type="ARBA" id="ARBA00023157"/>
    </source>
</evidence>
<dbReference type="GO" id="GO:0005615">
    <property type="term" value="C:extracellular space"/>
    <property type="evidence" value="ECO:0007669"/>
    <property type="project" value="TreeGrafter"/>
</dbReference>
<evidence type="ECO:0000313" key="6">
    <source>
        <dbReference type="Proteomes" id="UP000663836"/>
    </source>
</evidence>
<evidence type="ECO:0000313" key="5">
    <source>
        <dbReference type="EMBL" id="CAF3602985.1"/>
    </source>
</evidence>
<evidence type="ECO:0000313" key="4">
    <source>
        <dbReference type="EMBL" id="CAF1029979.1"/>
    </source>
</evidence>
<feature type="domain" description="BPTI/Kunitz inhibitor" evidence="3">
    <location>
        <begin position="119"/>
        <end position="170"/>
    </location>
</feature>
<dbReference type="GO" id="GO:0004867">
    <property type="term" value="F:serine-type endopeptidase inhibitor activity"/>
    <property type="evidence" value="ECO:0007669"/>
    <property type="project" value="InterPro"/>
</dbReference>
<dbReference type="EMBL" id="CAJNOT010000592">
    <property type="protein sequence ID" value="CAF1029979.1"/>
    <property type="molecule type" value="Genomic_DNA"/>
</dbReference>
<dbReference type="PANTHER" id="PTHR10083">
    <property type="entry name" value="KUNITZ-TYPE PROTEASE INHIBITOR-RELATED"/>
    <property type="match status" value="1"/>
</dbReference>
<dbReference type="SUPFAM" id="SSF57362">
    <property type="entry name" value="BPTI-like"/>
    <property type="match status" value="1"/>
</dbReference>
<dbReference type="EMBL" id="CAJOBD010000172">
    <property type="protein sequence ID" value="CAF3602985.1"/>
    <property type="molecule type" value="Genomic_DNA"/>
</dbReference>
<name>A0A818N9D7_9BILA</name>
<dbReference type="PROSITE" id="PS50279">
    <property type="entry name" value="BPTI_KUNITZ_2"/>
    <property type="match status" value="1"/>
</dbReference>
<dbReference type="InterPro" id="IPR050098">
    <property type="entry name" value="TFPI/VKTCI-like"/>
</dbReference>
<sequence>MQALLFFFLCIFLSIKLIDNSQCQVRFGLVGRCGCCSYIGGNCIYYETIDGIDVSWHVCIPNHLKKTFSLEQCKPKLIPAKNYTRICRTSNGTFRLFPQCTTKEICFLPTPSRNSTPQCHTQMAVKGSCEESLKRFSYDSKRQECVPFIYSGCGGTTNRFIRKERCEKLCIKTI</sequence>
<protein>
    <recommendedName>
        <fullName evidence="3">BPTI/Kunitz inhibitor domain-containing protein</fullName>
    </recommendedName>
</protein>
<reference evidence="5" key="1">
    <citation type="submission" date="2021-02" db="EMBL/GenBank/DDBJ databases">
        <authorList>
            <person name="Nowell W R."/>
        </authorList>
    </citation>
    <scope>NUCLEOTIDE SEQUENCE</scope>
</reference>
<evidence type="ECO:0000256" key="2">
    <source>
        <dbReference type="SAM" id="SignalP"/>
    </source>
</evidence>
<evidence type="ECO:0000259" key="3">
    <source>
        <dbReference type="PROSITE" id="PS50279"/>
    </source>
</evidence>
<dbReference type="InterPro" id="IPR036880">
    <property type="entry name" value="Kunitz_BPTI_sf"/>
</dbReference>
<dbReference type="SMART" id="SM00131">
    <property type="entry name" value="KU"/>
    <property type="match status" value="1"/>
</dbReference>
<keyword evidence="1" id="KW-1015">Disulfide bond</keyword>
<comment type="caution">
    <text evidence="5">The sequence shown here is derived from an EMBL/GenBank/DDBJ whole genome shotgun (WGS) entry which is preliminary data.</text>
</comment>
<feature type="signal peptide" evidence="2">
    <location>
        <begin position="1"/>
        <end position="23"/>
    </location>
</feature>
<gene>
    <name evidence="5" type="ORF">JBS370_LOCUS3889</name>
    <name evidence="4" type="ORF">ZHD862_LOCUS13991</name>
</gene>